<dbReference type="OrthoDB" id="520988at2"/>
<dbReference type="Proteomes" id="UP000001511">
    <property type="component" value="Chromosome"/>
</dbReference>
<name>D7DYL1_NOSA0</name>
<accession>D7DYL1</accession>
<dbReference type="EMBL" id="CP002059">
    <property type="protein sequence ID" value="ADI62834.1"/>
    <property type="molecule type" value="Genomic_DNA"/>
</dbReference>
<proteinExistence type="predicted"/>
<reference evidence="1 2" key="1">
    <citation type="journal article" date="2010" name="PLoS ONE">
        <title>Genome erosion in a nitrogen-fixing vertically transmitted endosymbiotic multicellular cyanobacterium.</title>
        <authorList>
            <person name="Ran L."/>
            <person name="Larsson J."/>
            <person name="Vigil-Stenman T."/>
            <person name="Nylander J.A."/>
            <person name="Ininbergs K."/>
            <person name="Zheng W.W."/>
            <person name="Lapidus A."/>
            <person name="Lowry S."/>
            <person name="Haselkorn R."/>
            <person name="Bergman B."/>
        </authorList>
    </citation>
    <scope>NUCLEOTIDE SEQUENCE [LARGE SCALE GENOMIC DNA]</scope>
    <source>
        <strain evidence="1 2">0708</strain>
    </source>
</reference>
<dbReference type="HOGENOM" id="CLU_1523642_0_0_3"/>
<sequence>MSQAFEICYWWENLSKPGYCVEMVDATRVFISLNYFFSIYEEEFVIHIQEYDACFDLRPDLSTIFEDIPVVLKQLTTDTKSPVEFDFFEQGTAVGMLMERQGDKITIRFEITPGSGEKFQFLPDTGIPVTSDEFIGQWLQFVRFVLDALVDLQPDIVNDESYQEYRTRLDIIKSSK</sequence>
<evidence type="ECO:0000313" key="1">
    <source>
        <dbReference type="EMBL" id="ADI62834.1"/>
    </source>
</evidence>
<gene>
    <name evidence="1" type="ordered locus">Aazo_0209</name>
</gene>
<evidence type="ECO:0000313" key="2">
    <source>
        <dbReference type="Proteomes" id="UP000001511"/>
    </source>
</evidence>
<dbReference type="KEGG" id="naz:Aazo_0209"/>
<keyword evidence="2" id="KW-1185">Reference proteome</keyword>
<dbReference type="RefSeq" id="WP_013189854.1">
    <property type="nucleotide sequence ID" value="NC_014248.1"/>
</dbReference>
<dbReference type="AlphaFoldDB" id="D7DYL1"/>
<organism evidence="1 2">
    <name type="scientific">Nostoc azollae (strain 0708)</name>
    <name type="common">Anabaena azollae (strain 0708)</name>
    <dbReference type="NCBI Taxonomy" id="551115"/>
    <lineage>
        <taxon>Bacteria</taxon>
        <taxon>Bacillati</taxon>
        <taxon>Cyanobacteriota</taxon>
        <taxon>Cyanophyceae</taxon>
        <taxon>Nostocales</taxon>
        <taxon>Nostocaceae</taxon>
        <taxon>Trichormus</taxon>
    </lineage>
</organism>
<protein>
    <submittedName>
        <fullName evidence="1">Uncharacterized protein</fullName>
    </submittedName>
</protein>